<dbReference type="Gene3D" id="3.60.21.10">
    <property type="match status" value="1"/>
</dbReference>
<dbReference type="InterPro" id="IPR024654">
    <property type="entry name" value="Calcineurin-like_PHP_lpxH"/>
</dbReference>
<proteinExistence type="predicted"/>
<evidence type="ECO:0000313" key="3">
    <source>
        <dbReference type="Proteomes" id="UP000030649"/>
    </source>
</evidence>
<organism evidence="2 3">
    <name type="scientific">Haloquadratum walsbyi J07HQW1</name>
    <dbReference type="NCBI Taxonomy" id="1238424"/>
    <lineage>
        <taxon>Archaea</taxon>
        <taxon>Methanobacteriati</taxon>
        <taxon>Methanobacteriota</taxon>
        <taxon>Stenosarchaea group</taxon>
        <taxon>Halobacteria</taxon>
        <taxon>Halobacteriales</taxon>
        <taxon>Haloferacaceae</taxon>
        <taxon>Haloquadratum</taxon>
    </lineage>
</organism>
<dbReference type="Proteomes" id="UP000030649">
    <property type="component" value="Unassembled WGS sequence"/>
</dbReference>
<evidence type="ECO:0000313" key="2">
    <source>
        <dbReference type="EMBL" id="ERG90132.1"/>
    </source>
</evidence>
<name>U1P9A5_9EURY</name>
<dbReference type="InterPro" id="IPR029052">
    <property type="entry name" value="Metallo-depent_PP-like"/>
</dbReference>
<dbReference type="STRING" id="1238424.J07HQW1_00145"/>
<dbReference type="Pfam" id="PF12850">
    <property type="entry name" value="Metallophos_2"/>
    <property type="match status" value="1"/>
</dbReference>
<protein>
    <submittedName>
        <fullName evidence="2">Putative phosphoesterase</fullName>
    </submittedName>
</protein>
<dbReference type="HOGENOM" id="CLU_2985622_0_0_2"/>
<dbReference type="SUPFAM" id="SSF56300">
    <property type="entry name" value="Metallo-dependent phosphatases"/>
    <property type="match status" value="1"/>
</dbReference>
<evidence type="ECO:0000259" key="1">
    <source>
        <dbReference type="Pfam" id="PF12850"/>
    </source>
</evidence>
<feature type="domain" description="Calcineurin-like phosphoesterase" evidence="1">
    <location>
        <begin position="1"/>
        <end position="39"/>
    </location>
</feature>
<sequence>MRIGVISDIHGNKVALKAVLTAMPSVDRIVCAGDIVRYNLYLIRRVLIESSSYQSQR</sequence>
<accession>U1P9A5</accession>
<dbReference type="AlphaFoldDB" id="U1P9A5"/>
<gene>
    <name evidence="2" type="ORF">J07HQW1_00145</name>
</gene>
<dbReference type="EMBL" id="KE356560">
    <property type="protein sequence ID" value="ERG90132.1"/>
    <property type="molecule type" value="Genomic_DNA"/>
</dbReference>
<reference evidence="2 3" key="1">
    <citation type="journal article" date="2013" name="PLoS ONE">
        <title>Assembly-driven community genomics of a hypersaline microbial ecosystem.</title>
        <authorList>
            <person name="Podell S."/>
            <person name="Ugalde J.A."/>
            <person name="Narasingarao P."/>
            <person name="Banfield J.F."/>
            <person name="Heidelberg K.B."/>
            <person name="Allen E.E."/>
        </authorList>
    </citation>
    <scope>NUCLEOTIDE SEQUENCE [LARGE SCALE GENOMIC DNA]</scope>
    <source>
        <strain evidence="3">J07HQW1</strain>
    </source>
</reference>